<keyword evidence="1" id="KW-0862">Zinc</keyword>
<keyword evidence="2" id="KW-0175">Coiled coil</keyword>
<feature type="region of interest" description="Disordered" evidence="3">
    <location>
        <begin position="544"/>
        <end position="569"/>
    </location>
</feature>
<reference evidence="5 6" key="1">
    <citation type="submission" date="2018-08" db="EMBL/GenBank/DDBJ databases">
        <title>Aphanomyces genome sequencing and annotation.</title>
        <authorList>
            <person name="Minardi D."/>
            <person name="Oidtmann B."/>
            <person name="Van Der Giezen M."/>
            <person name="Studholme D.J."/>
        </authorList>
    </citation>
    <scope>NUCLEOTIDE SEQUENCE [LARGE SCALE GENOMIC DNA]</scope>
    <source>
        <strain evidence="5 6">SA</strain>
    </source>
</reference>
<dbReference type="SMART" id="SM00343">
    <property type="entry name" value="ZnF_C2HC"/>
    <property type="match status" value="1"/>
</dbReference>
<organism evidence="5 6">
    <name type="scientific">Aphanomyces astaci</name>
    <name type="common">Crayfish plague agent</name>
    <dbReference type="NCBI Taxonomy" id="112090"/>
    <lineage>
        <taxon>Eukaryota</taxon>
        <taxon>Sar</taxon>
        <taxon>Stramenopiles</taxon>
        <taxon>Oomycota</taxon>
        <taxon>Saprolegniomycetes</taxon>
        <taxon>Saprolegniales</taxon>
        <taxon>Verrucalvaceae</taxon>
        <taxon>Aphanomyces</taxon>
    </lineage>
</organism>
<evidence type="ECO:0000256" key="3">
    <source>
        <dbReference type="SAM" id="MobiDB-lite"/>
    </source>
</evidence>
<dbReference type="InterPro" id="IPR036875">
    <property type="entry name" value="Znf_CCHC_sf"/>
</dbReference>
<dbReference type="InterPro" id="IPR005162">
    <property type="entry name" value="Retrotrans_gag_dom"/>
</dbReference>
<dbReference type="Gene3D" id="4.10.60.10">
    <property type="entry name" value="Zinc finger, CCHC-type"/>
    <property type="match status" value="1"/>
</dbReference>
<dbReference type="GO" id="GO:0003676">
    <property type="term" value="F:nucleic acid binding"/>
    <property type="evidence" value="ECO:0007669"/>
    <property type="project" value="InterPro"/>
</dbReference>
<feature type="coiled-coil region" evidence="2">
    <location>
        <begin position="51"/>
        <end position="78"/>
    </location>
</feature>
<dbReference type="Pfam" id="PF03732">
    <property type="entry name" value="Retrotrans_gag"/>
    <property type="match status" value="1"/>
</dbReference>
<dbReference type="VEuPathDB" id="FungiDB:H257_12660"/>
<dbReference type="Pfam" id="PF00098">
    <property type="entry name" value="zf-CCHC"/>
    <property type="match status" value="1"/>
</dbReference>
<feature type="compositionally biased region" description="Polar residues" evidence="3">
    <location>
        <begin position="493"/>
        <end position="513"/>
    </location>
</feature>
<dbReference type="VEuPathDB" id="FungiDB:H257_10481"/>
<dbReference type="AlphaFoldDB" id="A0A397D2Z4"/>
<dbReference type="SUPFAM" id="SSF57756">
    <property type="entry name" value="Retrovirus zinc finger-like domains"/>
    <property type="match status" value="1"/>
</dbReference>
<keyword evidence="1" id="KW-0479">Metal-binding</keyword>
<feature type="domain" description="CCHC-type" evidence="4">
    <location>
        <begin position="620"/>
        <end position="637"/>
    </location>
</feature>
<sequence>MGNEARQEVLNSGLVEDVVRGRTTDLDGQLAVTRVAYKESEALVLERSDMAEKLRVEREDLQDETKALDDEISRIRSSEKVAVSAAPSRMERQRLVDAAMVSALRAELGLSRVRAEDDKGLEQASLAQKDRTIGLLERADAEKQTAALEIEEERRRLNAVVDARDLQLRILEGEAHESNVNLNMLTDMNGELQSDLKKRVEPSDLLSREELRSERNVLEGTAAELVSAQAALAQERVRLDEAKWGFAAKVTDERALFDEERRSWLTQLSNDRSQVDLERREMNIAMQAERSRLLSERLELFACRQQPRINPTSSLPWGRLLESVDKLQLDHFLGHLDDLQIEFKLTDIELIRIFEYRVAESKIRTVQDWWARRHREGSNRTWRRTRSAFCKEFVQKSMSAKMAEITQNSLRKVKETVREYAWRINDAAQDLELRHSQAVQIFIDGCKDPGVASCIRGSETRPGTIQECLDYLRFRHMDLDMRLNDANGHDVPRSTSSATLVNRSNSTDATSKSTEVDMAALRADVASMMQNQLASLTNVVANIAPRRPSGNQPVVPNIRMDPDDTTTQSGRVVCGRYQRSGHGREVCPYAKMKCSRFNTVGHANCECSVPFTPRALAGDRRCYNCNEPGHLRVECPKLRMSPREGTQTPPVRNG</sequence>
<evidence type="ECO:0000313" key="5">
    <source>
        <dbReference type="EMBL" id="RHY57738.1"/>
    </source>
</evidence>
<comment type="caution">
    <text evidence="5">The sequence shown here is derived from an EMBL/GenBank/DDBJ whole genome shotgun (WGS) entry which is preliminary data.</text>
</comment>
<dbReference type="PROSITE" id="PS50158">
    <property type="entry name" value="ZF_CCHC"/>
    <property type="match status" value="1"/>
</dbReference>
<gene>
    <name evidence="5" type="ORF">DYB38_012299</name>
</gene>
<keyword evidence="1" id="KW-0863">Zinc-finger</keyword>
<dbReference type="InterPro" id="IPR001878">
    <property type="entry name" value="Znf_CCHC"/>
</dbReference>
<proteinExistence type="predicted"/>
<dbReference type="GO" id="GO:0008270">
    <property type="term" value="F:zinc ion binding"/>
    <property type="evidence" value="ECO:0007669"/>
    <property type="project" value="UniProtKB-KW"/>
</dbReference>
<evidence type="ECO:0000256" key="2">
    <source>
        <dbReference type="SAM" id="Coils"/>
    </source>
</evidence>
<evidence type="ECO:0000259" key="4">
    <source>
        <dbReference type="PROSITE" id="PS50158"/>
    </source>
</evidence>
<dbReference type="Proteomes" id="UP000265716">
    <property type="component" value="Unassembled WGS sequence"/>
</dbReference>
<accession>A0A397D2Z4</accession>
<evidence type="ECO:0000313" key="6">
    <source>
        <dbReference type="Proteomes" id="UP000265716"/>
    </source>
</evidence>
<name>A0A397D2Z4_APHAT</name>
<dbReference type="EMBL" id="QUTC01005493">
    <property type="protein sequence ID" value="RHY57738.1"/>
    <property type="molecule type" value="Genomic_DNA"/>
</dbReference>
<protein>
    <recommendedName>
        <fullName evidence="4">CCHC-type domain-containing protein</fullName>
    </recommendedName>
</protein>
<evidence type="ECO:0000256" key="1">
    <source>
        <dbReference type="PROSITE-ProRule" id="PRU00047"/>
    </source>
</evidence>
<feature type="region of interest" description="Disordered" evidence="3">
    <location>
        <begin position="487"/>
        <end position="513"/>
    </location>
</feature>